<feature type="domain" description="DUF883" evidence="9">
    <location>
        <begin position="9"/>
        <end position="56"/>
    </location>
</feature>
<sequence>MSKDTSSENLRAELKNLADTLEEVLSSTTDKSKGELDKLRQKARVALDSSREKLGDSGEYLAQTTREAAQKADGYVRDNPWHGVGIGAAIGVAIGMLISRR</sequence>
<evidence type="ECO:0000256" key="3">
    <source>
        <dbReference type="ARBA" id="ARBA00022475"/>
    </source>
</evidence>
<dbReference type="OrthoDB" id="6415127at2"/>
<proteinExistence type="inferred from homology"/>
<reference evidence="11 12" key="1">
    <citation type="submission" date="2017-02" db="EMBL/GenBank/DDBJ databases">
        <title>Whole genome shotgun sequence of Pantoea agglomerans strain AS1 isolated from a cycad, Zamia floridana in Central Florida, USA.</title>
        <authorList>
            <person name="Lata P."/>
            <person name="Govindarajan S."/>
            <person name="Qi F."/>
            <person name="Li J.-L."/>
            <person name="Maurya S.K."/>
            <person name="Sahoo M.K."/>
        </authorList>
    </citation>
    <scope>NUCLEOTIDE SEQUENCE [LARGE SCALE GENOMIC DNA]</scope>
    <source>
        <strain evidence="11 12">AS1</strain>
    </source>
</reference>
<dbReference type="PANTHER" id="PTHR35893:SF3">
    <property type="entry name" value="INNER MEMBRANE PROTEIN"/>
    <property type="match status" value="1"/>
</dbReference>
<evidence type="ECO:0000256" key="1">
    <source>
        <dbReference type="ARBA" id="ARBA00004377"/>
    </source>
</evidence>
<keyword evidence="5 8" id="KW-0812">Transmembrane</keyword>
<dbReference type="RefSeq" id="WP_081140806.1">
    <property type="nucleotide sequence ID" value="NZ_MWUE01000025.1"/>
</dbReference>
<gene>
    <name evidence="11" type="ORF">B2J69_16910</name>
</gene>
<evidence type="ECO:0000256" key="4">
    <source>
        <dbReference type="ARBA" id="ARBA00022519"/>
    </source>
</evidence>
<evidence type="ECO:0000256" key="2">
    <source>
        <dbReference type="ARBA" id="ARBA00010423"/>
    </source>
</evidence>
<keyword evidence="4" id="KW-0997">Cell inner membrane</keyword>
<feature type="transmembrane region" description="Helical" evidence="8">
    <location>
        <begin position="81"/>
        <end position="99"/>
    </location>
</feature>
<evidence type="ECO:0008006" key="13">
    <source>
        <dbReference type="Google" id="ProtNLM"/>
    </source>
</evidence>
<keyword evidence="3" id="KW-1003">Cell membrane</keyword>
<keyword evidence="12" id="KW-1185">Reference proteome</keyword>
<dbReference type="GO" id="GO:0043022">
    <property type="term" value="F:ribosome binding"/>
    <property type="evidence" value="ECO:0007669"/>
    <property type="project" value="InterPro"/>
</dbReference>
<dbReference type="EMBL" id="MWUE01000025">
    <property type="protein sequence ID" value="OQP31881.1"/>
    <property type="molecule type" value="Genomic_DNA"/>
</dbReference>
<dbReference type="PANTHER" id="PTHR35893">
    <property type="entry name" value="INNER MEMBRANE PROTEIN-RELATED"/>
    <property type="match status" value="1"/>
</dbReference>
<evidence type="ECO:0000313" key="12">
    <source>
        <dbReference type="Proteomes" id="UP000192769"/>
    </source>
</evidence>
<protein>
    <recommendedName>
        <fullName evidence="13">DUF883 domain-containing protein</fullName>
    </recommendedName>
</protein>
<dbReference type="Pfam" id="PF05957">
    <property type="entry name" value="DUF883"/>
    <property type="match status" value="1"/>
</dbReference>
<evidence type="ECO:0000256" key="8">
    <source>
        <dbReference type="SAM" id="Phobius"/>
    </source>
</evidence>
<evidence type="ECO:0000313" key="11">
    <source>
        <dbReference type="EMBL" id="OQP31881.1"/>
    </source>
</evidence>
<dbReference type="AlphaFoldDB" id="A0A1V9DDD5"/>
<evidence type="ECO:0000256" key="7">
    <source>
        <dbReference type="ARBA" id="ARBA00023136"/>
    </source>
</evidence>
<evidence type="ECO:0000256" key="5">
    <source>
        <dbReference type="ARBA" id="ARBA00022692"/>
    </source>
</evidence>
<dbReference type="Pfam" id="PF19029">
    <property type="entry name" value="DUF883_C"/>
    <property type="match status" value="1"/>
</dbReference>
<dbReference type="GO" id="GO:0005886">
    <property type="term" value="C:plasma membrane"/>
    <property type="evidence" value="ECO:0007669"/>
    <property type="project" value="UniProtKB-SubCell"/>
</dbReference>
<keyword evidence="7 8" id="KW-0472">Membrane</keyword>
<evidence type="ECO:0000259" key="10">
    <source>
        <dbReference type="Pfam" id="PF19029"/>
    </source>
</evidence>
<comment type="subcellular location">
    <subcellularLocation>
        <location evidence="1">Cell inner membrane</location>
        <topology evidence="1">Single-pass membrane protein</topology>
    </subcellularLocation>
</comment>
<comment type="similarity">
    <text evidence="2">Belongs to the ElaB/YgaM/YqjD family.</text>
</comment>
<organism evidence="11 12">
    <name type="scientific">Pantoea latae</name>
    <dbReference type="NCBI Taxonomy" id="1964541"/>
    <lineage>
        <taxon>Bacteria</taxon>
        <taxon>Pseudomonadati</taxon>
        <taxon>Pseudomonadota</taxon>
        <taxon>Gammaproteobacteria</taxon>
        <taxon>Enterobacterales</taxon>
        <taxon>Erwiniaceae</taxon>
        <taxon>Pantoea</taxon>
    </lineage>
</organism>
<comment type="caution">
    <text evidence="11">The sequence shown here is derived from an EMBL/GenBank/DDBJ whole genome shotgun (WGS) entry which is preliminary data.</text>
</comment>
<dbReference type="InterPro" id="IPR043605">
    <property type="entry name" value="DUF883_C"/>
</dbReference>
<feature type="domain" description="DUF883" evidence="10">
    <location>
        <begin position="72"/>
        <end position="101"/>
    </location>
</feature>
<accession>A0A1V9DDD5</accession>
<name>A0A1V9DDD5_9GAMM</name>
<dbReference type="Proteomes" id="UP000192769">
    <property type="component" value="Unassembled WGS sequence"/>
</dbReference>
<dbReference type="InterPro" id="IPR010279">
    <property type="entry name" value="YqjD/ElaB"/>
</dbReference>
<evidence type="ECO:0000256" key="6">
    <source>
        <dbReference type="ARBA" id="ARBA00022989"/>
    </source>
</evidence>
<evidence type="ECO:0000259" key="9">
    <source>
        <dbReference type="Pfam" id="PF05957"/>
    </source>
</evidence>
<keyword evidence="6 8" id="KW-1133">Transmembrane helix</keyword>
<dbReference type="InterPro" id="IPR043604">
    <property type="entry name" value="DUF883_N"/>
</dbReference>